<comment type="caution">
    <text evidence="1">The sequence shown here is derived from an EMBL/GenBank/DDBJ whole genome shotgun (WGS) entry which is preliminary data.</text>
</comment>
<keyword evidence="2" id="KW-1185">Reference proteome</keyword>
<dbReference type="EMBL" id="BNDV01000018">
    <property type="protein sequence ID" value="GHI18403.1"/>
    <property type="molecule type" value="Genomic_DNA"/>
</dbReference>
<reference evidence="2" key="1">
    <citation type="submission" date="2020-09" db="EMBL/GenBank/DDBJ databases">
        <title>Whole genome shotgun sequence of Streptomyces cinnamonensis NBRC 15873.</title>
        <authorList>
            <person name="Komaki H."/>
            <person name="Tamura T."/>
        </authorList>
    </citation>
    <scope>NUCLEOTIDE SEQUENCE [LARGE SCALE GENOMIC DNA]</scope>
    <source>
        <strain evidence="2">NBRC 15873</strain>
    </source>
</reference>
<protein>
    <recommendedName>
        <fullName evidence="3">Ankyrin</fullName>
    </recommendedName>
</protein>
<sequence length="218" mass="23668">MTDGYPLPGTPMRIGRMSEMIDSMHEYETHVTVRCPDAAELARLDAWAAARELKVTHIQLARGRMVSQPMLTLRDRTGHEQLVPQLRADGFDPVRVKVETVPWTTDLPGPGGGYFEHHVAVLLPADFDRPALEALVAPHGAHLSWNARRVGGGGWHVRFVTQRWRGAAGAAGAGAAFDALVEALGSAGYEMGSGEREFVLYDSDLSVDDGWIEKGTAG</sequence>
<organism evidence="1 2">
    <name type="scientific">Streptomyces virginiae</name>
    <name type="common">Streptomyces cinnamonensis</name>
    <dbReference type="NCBI Taxonomy" id="1961"/>
    <lineage>
        <taxon>Bacteria</taxon>
        <taxon>Bacillati</taxon>
        <taxon>Actinomycetota</taxon>
        <taxon>Actinomycetes</taxon>
        <taxon>Kitasatosporales</taxon>
        <taxon>Streptomycetaceae</taxon>
        <taxon>Streptomyces</taxon>
    </lineage>
</organism>
<name>A0ABQ3P048_STRVG</name>
<gene>
    <name evidence="1" type="ORF">Scinn_78660</name>
</gene>
<accession>A0ABQ3P048</accession>
<evidence type="ECO:0000313" key="2">
    <source>
        <dbReference type="Proteomes" id="UP000660554"/>
    </source>
</evidence>
<evidence type="ECO:0000313" key="1">
    <source>
        <dbReference type="EMBL" id="GHI18403.1"/>
    </source>
</evidence>
<dbReference type="Proteomes" id="UP000660554">
    <property type="component" value="Unassembled WGS sequence"/>
</dbReference>
<proteinExistence type="predicted"/>
<evidence type="ECO:0008006" key="3">
    <source>
        <dbReference type="Google" id="ProtNLM"/>
    </source>
</evidence>